<feature type="chain" id="PRO_5039901059" description="Secreted protein" evidence="1">
    <location>
        <begin position="21"/>
        <end position="95"/>
    </location>
</feature>
<evidence type="ECO:0000313" key="2">
    <source>
        <dbReference type="EMBL" id="KAG5673470.1"/>
    </source>
</evidence>
<gene>
    <name evidence="2" type="ORF">PVAND_003515</name>
</gene>
<dbReference type="AlphaFoldDB" id="A0A9J6BW24"/>
<comment type="caution">
    <text evidence="2">The sequence shown here is derived from an EMBL/GenBank/DDBJ whole genome shotgun (WGS) entry which is preliminary data.</text>
</comment>
<keyword evidence="1" id="KW-0732">Signal</keyword>
<accession>A0A9J6BW24</accession>
<dbReference type="Proteomes" id="UP001107558">
    <property type="component" value="Chromosome 3"/>
</dbReference>
<keyword evidence="3" id="KW-1185">Reference proteome</keyword>
<sequence>MKLSLVILSILICLATCANSLGDAFLRRIFAINGYSSNNNYPNTYNNGVSYQNFKYETTKKPKPSGRSFKDICRAANPAPYSFPNKLPYPSVPIC</sequence>
<protein>
    <recommendedName>
        <fullName evidence="4">Secreted protein</fullName>
    </recommendedName>
</protein>
<evidence type="ECO:0000256" key="1">
    <source>
        <dbReference type="SAM" id="SignalP"/>
    </source>
</evidence>
<proteinExistence type="predicted"/>
<organism evidence="2 3">
    <name type="scientific">Polypedilum vanderplanki</name>
    <name type="common">Sleeping chironomid midge</name>
    <dbReference type="NCBI Taxonomy" id="319348"/>
    <lineage>
        <taxon>Eukaryota</taxon>
        <taxon>Metazoa</taxon>
        <taxon>Ecdysozoa</taxon>
        <taxon>Arthropoda</taxon>
        <taxon>Hexapoda</taxon>
        <taxon>Insecta</taxon>
        <taxon>Pterygota</taxon>
        <taxon>Neoptera</taxon>
        <taxon>Endopterygota</taxon>
        <taxon>Diptera</taxon>
        <taxon>Nematocera</taxon>
        <taxon>Chironomoidea</taxon>
        <taxon>Chironomidae</taxon>
        <taxon>Chironominae</taxon>
        <taxon>Polypedilum</taxon>
        <taxon>Polypedilum</taxon>
    </lineage>
</organism>
<evidence type="ECO:0000313" key="3">
    <source>
        <dbReference type="Proteomes" id="UP001107558"/>
    </source>
</evidence>
<reference evidence="2" key="1">
    <citation type="submission" date="2021-03" db="EMBL/GenBank/DDBJ databases">
        <title>Chromosome level genome of the anhydrobiotic midge Polypedilum vanderplanki.</title>
        <authorList>
            <person name="Yoshida Y."/>
            <person name="Kikawada T."/>
            <person name="Gusev O."/>
        </authorList>
    </citation>
    <scope>NUCLEOTIDE SEQUENCE</scope>
    <source>
        <strain evidence="2">NIAS01</strain>
        <tissue evidence="2">Whole body or cell culture</tissue>
    </source>
</reference>
<name>A0A9J6BW24_POLVA</name>
<feature type="signal peptide" evidence="1">
    <location>
        <begin position="1"/>
        <end position="20"/>
    </location>
</feature>
<dbReference type="EMBL" id="JADBJN010000003">
    <property type="protein sequence ID" value="KAG5673470.1"/>
    <property type="molecule type" value="Genomic_DNA"/>
</dbReference>
<evidence type="ECO:0008006" key="4">
    <source>
        <dbReference type="Google" id="ProtNLM"/>
    </source>
</evidence>
<dbReference type="OrthoDB" id="7764325at2759"/>